<organism evidence="1">
    <name type="scientific">uncultured marine virus</name>
    <dbReference type="NCBI Taxonomy" id="186617"/>
    <lineage>
        <taxon>Viruses</taxon>
        <taxon>environmental samples</taxon>
    </lineage>
</organism>
<reference evidence="1" key="2">
    <citation type="submission" date="2015-03" db="EMBL/GenBank/DDBJ databases">
        <authorList>
            <person name="Chow C.-E.T."/>
            <person name="Winget D.M."/>
            <person name="White R.A.III."/>
            <person name="Hallam S.J."/>
            <person name="Suttle C.A."/>
        </authorList>
    </citation>
    <scope>NUCLEOTIDE SEQUENCE</scope>
    <source>
        <strain evidence="1">Oxic1_5</strain>
    </source>
</reference>
<proteinExistence type="predicted"/>
<name>A0A0F7L8R7_9VIRU</name>
<protein>
    <submittedName>
        <fullName evidence="1">Uncharacterized protein</fullName>
    </submittedName>
</protein>
<sequence length="50" mass="5981">MFFVAIFFQRHSFVKGVVFADIIPHNKQYNIFPFQDIPVFPHVFIYSVEC</sequence>
<accession>A0A0F7L8R7</accession>
<reference evidence="1" key="1">
    <citation type="journal article" date="2015" name="Front. Microbiol.">
        <title>Combining genomic sequencing methods to explore viral diversity and reveal potential virus-host interactions.</title>
        <authorList>
            <person name="Chow C.E."/>
            <person name="Winget D.M."/>
            <person name="White R.A.III."/>
            <person name="Hallam S.J."/>
            <person name="Suttle C.A."/>
        </authorList>
    </citation>
    <scope>NUCLEOTIDE SEQUENCE</scope>
    <source>
        <strain evidence="1">Oxic1_5</strain>
    </source>
</reference>
<evidence type="ECO:0000313" key="1">
    <source>
        <dbReference type="EMBL" id="AKH47958.1"/>
    </source>
</evidence>
<dbReference type="EMBL" id="KR029600">
    <property type="protein sequence ID" value="AKH47958.1"/>
    <property type="molecule type" value="Genomic_DNA"/>
</dbReference>